<dbReference type="CDD" id="cd05563">
    <property type="entry name" value="PTS_IIB_ascorbate"/>
    <property type="match status" value="1"/>
</dbReference>
<gene>
    <name evidence="3" type="ORF">FHX76_001304</name>
</gene>
<dbReference type="EMBL" id="JAAMOX010000001">
    <property type="protein sequence ID" value="NIH53436.1"/>
    <property type="molecule type" value="Genomic_DNA"/>
</dbReference>
<accession>A0A7X5TSE9</accession>
<feature type="domain" description="Phosphotransferase system EIIB component type 2/3" evidence="2">
    <location>
        <begin position="10"/>
        <end position="89"/>
    </location>
</feature>
<dbReference type="Pfam" id="PF02302">
    <property type="entry name" value="PTS_IIB"/>
    <property type="match status" value="1"/>
</dbReference>
<evidence type="ECO:0000256" key="1">
    <source>
        <dbReference type="ARBA" id="ARBA00022679"/>
    </source>
</evidence>
<dbReference type="Gene3D" id="3.40.50.2300">
    <property type="match status" value="1"/>
</dbReference>
<dbReference type="InterPro" id="IPR003501">
    <property type="entry name" value="PTS_EIIB_2/3"/>
</dbReference>
<comment type="caution">
    <text evidence="3">The sequence shown here is derived from an EMBL/GenBank/DDBJ whole genome shotgun (WGS) entry which is preliminary data.</text>
</comment>
<organism evidence="3 4">
    <name type="scientific">Lysinibacter cavernae</name>
    <dbReference type="NCBI Taxonomy" id="1640652"/>
    <lineage>
        <taxon>Bacteria</taxon>
        <taxon>Bacillati</taxon>
        <taxon>Actinomycetota</taxon>
        <taxon>Actinomycetes</taxon>
        <taxon>Micrococcales</taxon>
        <taxon>Microbacteriaceae</taxon>
        <taxon>Lysinibacter</taxon>
    </lineage>
</organism>
<proteinExistence type="predicted"/>
<sequence>MTTRPEPLEVLAVCGLGMGTSLILKMTADTVFDRLGIRARVTNTDLSSARGMSVDVLVGQGMHMSELVGMAPVVVTVDDFIDDAALEAKLVPALTEQGWL</sequence>
<keyword evidence="1" id="KW-0808">Transferase</keyword>
<dbReference type="SUPFAM" id="SSF52794">
    <property type="entry name" value="PTS system IIB component-like"/>
    <property type="match status" value="1"/>
</dbReference>
<evidence type="ECO:0000313" key="3">
    <source>
        <dbReference type="EMBL" id="NIH53436.1"/>
    </source>
</evidence>
<dbReference type="AlphaFoldDB" id="A0A7X5TSE9"/>
<reference evidence="3 4" key="1">
    <citation type="submission" date="2020-02" db="EMBL/GenBank/DDBJ databases">
        <title>Sequencing the genomes of 1000 actinobacteria strains.</title>
        <authorList>
            <person name="Klenk H.-P."/>
        </authorList>
    </citation>
    <scope>NUCLEOTIDE SEQUENCE [LARGE SCALE GENOMIC DNA]</scope>
    <source>
        <strain evidence="3 4">DSM 27960</strain>
    </source>
</reference>
<dbReference type="GO" id="GO:0008982">
    <property type="term" value="F:protein-N(PI)-phosphohistidine-sugar phosphotransferase activity"/>
    <property type="evidence" value="ECO:0007669"/>
    <property type="project" value="InterPro"/>
</dbReference>
<dbReference type="GO" id="GO:0009401">
    <property type="term" value="P:phosphoenolpyruvate-dependent sugar phosphotransferase system"/>
    <property type="evidence" value="ECO:0007669"/>
    <property type="project" value="InterPro"/>
</dbReference>
<evidence type="ECO:0000259" key="2">
    <source>
        <dbReference type="Pfam" id="PF02302"/>
    </source>
</evidence>
<protein>
    <submittedName>
        <fullName evidence="3">PTS system ascorbate-specific IIB component</fullName>
    </submittedName>
</protein>
<evidence type="ECO:0000313" key="4">
    <source>
        <dbReference type="Proteomes" id="UP000541033"/>
    </source>
</evidence>
<dbReference type="Proteomes" id="UP000541033">
    <property type="component" value="Unassembled WGS sequence"/>
</dbReference>
<dbReference type="InterPro" id="IPR036095">
    <property type="entry name" value="PTS_EIIB-like_sf"/>
</dbReference>
<name>A0A7X5TSE9_9MICO</name>
<keyword evidence="4" id="KW-1185">Reference proteome</keyword>
<dbReference type="RefSeq" id="WP_167149047.1">
    <property type="nucleotide sequence ID" value="NZ_JAAMOX010000001.1"/>
</dbReference>